<gene>
    <name evidence="3" type="ORF">FBZ88_118127</name>
</gene>
<organism evidence="3 4">
    <name type="scientific">Nitrospirillum amazonense</name>
    <dbReference type="NCBI Taxonomy" id="28077"/>
    <lineage>
        <taxon>Bacteria</taxon>
        <taxon>Pseudomonadati</taxon>
        <taxon>Pseudomonadota</taxon>
        <taxon>Alphaproteobacteria</taxon>
        <taxon>Rhodospirillales</taxon>
        <taxon>Azospirillaceae</taxon>
        <taxon>Nitrospirillum</taxon>
    </lineage>
</organism>
<keyword evidence="3" id="KW-0808">Transferase</keyword>
<evidence type="ECO:0000259" key="2">
    <source>
        <dbReference type="PROSITE" id="PS51186"/>
    </source>
</evidence>
<evidence type="ECO:0000256" key="1">
    <source>
        <dbReference type="SAM" id="MobiDB-lite"/>
    </source>
</evidence>
<dbReference type="InterPro" id="IPR000182">
    <property type="entry name" value="GNAT_dom"/>
</dbReference>
<proteinExistence type="predicted"/>
<feature type="region of interest" description="Disordered" evidence="1">
    <location>
        <begin position="186"/>
        <end position="207"/>
    </location>
</feature>
<dbReference type="RefSeq" id="WP_145619372.1">
    <property type="nucleotide sequence ID" value="NZ_JAYNFR010000051.1"/>
</dbReference>
<name>A0A560FJ21_9PROT</name>
<dbReference type="Proteomes" id="UP000316545">
    <property type="component" value="Unassembled WGS sequence"/>
</dbReference>
<comment type="caution">
    <text evidence="3">The sequence shown here is derived from an EMBL/GenBank/DDBJ whole genome shotgun (WGS) entry which is preliminary data.</text>
</comment>
<dbReference type="Pfam" id="PF13508">
    <property type="entry name" value="Acetyltransf_7"/>
    <property type="match status" value="1"/>
</dbReference>
<dbReference type="GO" id="GO:0016747">
    <property type="term" value="F:acyltransferase activity, transferring groups other than amino-acyl groups"/>
    <property type="evidence" value="ECO:0007669"/>
    <property type="project" value="InterPro"/>
</dbReference>
<dbReference type="PROSITE" id="PS51186">
    <property type="entry name" value="GNAT"/>
    <property type="match status" value="1"/>
</dbReference>
<evidence type="ECO:0000313" key="3">
    <source>
        <dbReference type="EMBL" id="TWB21608.1"/>
    </source>
</evidence>
<reference evidence="3 4" key="1">
    <citation type="submission" date="2019-06" db="EMBL/GenBank/DDBJ databases">
        <title>Genomic Encyclopedia of Type Strains, Phase IV (KMG-V): Genome sequencing to study the core and pangenomes of soil and plant-associated prokaryotes.</title>
        <authorList>
            <person name="Whitman W."/>
        </authorList>
    </citation>
    <scope>NUCLEOTIDE SEQUENCE [LARGE SCALE GENOMIC DNA]</scope>
    <source>
        <strain evidence="3 4">BR 11865</strain>
    </source>
</reference>
<sequence>MILTTELPAHAGAIERLLDTAFGPKRKAKTVYRLRRGVAPVADLCMVALDEDAPGYSAAQPRLVASIRYWPVMAADGTMTLMLGPIAVAEDYRSAGLGGQLIRASLARAEALGYASVLLVGDAPYYNRFGFTRQPVLGLKLPGPVELDRFLGLEFIPGSLSNAHGMLGRALARTAVPAATAETAVGEAPTAETGMTKLARPRRRAVR</sequence>
<keyword evidence="4" id="KW-1185">Reference proteome</keyword>
<protein>
    <submittedName>
        <fullName evidence="3">Putative N-acetyltransferase YhbS</fullName>
    </submittedName>
</protein>
<dbReference type="AlphaFoldDB" id="A0A560FJ21"/>
<dbReference type="CDD" id="cd04301">
    <property type="entry name" value="NAT_SF"/>
    <property type="match status" value="1"/>
</dbReference>
<dbReference type="EMBL" id="VITO01000018">
    <property type="protein sequence ID" value="TWB21608.1"/>
    <property type="molecule type" value="Genomic_DNA"/>
</dbReference>
<dbReference type="SUPFAM" id="SSF55729">
    <property type="entry name" value="Acyl-CoA N-acyltransferases (Nat)"/>
    <property type="match status" value="1"/>
</dbReference>
<feature type="domain" description="N-acetyltransferase" evidence="2">
    <location>
        <begin position="1"/>
        <end position="152"/>
    </location>
</feature>
<dbReference type="Gene3D" id="3.40.630.30">
    <property type="match status" value="1"/>
</dbReference>
<accession>A0A560FJ21</accession>
<evidence type="ECO:0000313" key="4">
    <source>
        <dbReference type="Proteomes" id="UP000316545"/>
    </source>
</evidence>
<dbReference type="InterPro" id="IPR016181">
    <property type="entry name" value="Acyl_CoA_acyltransferase"/>
</dbReference>